<dbReference type="Proteomes" id="UP000070138">
    <property type="component" value="Unassembled WGS sequence"/>
</dbReference>
<comment type="caution">
    <text evidence="2">The sequence shown here is derived from an EMBL/GenBank/DDBJ whole genome shotgun (WGS) entry which is preliminary data.</text>
</comment>
<evidence type="ECO:0000313" key="3">
    <source>
        <dbReference type="Proteomes" id="UP000070138"/>
    </source>
</evidence>
<feature type="signal peptide" evidence="1">
    <location>
        <begin position="1"/>
        <end position="22"/>
    </location>
</feature>
<dbReference type="OrthoDB" id="1426087at2"/>
<gene>
    <name evidence="2" type="ORF">LS48_02330</name>
</gene>
<keyword evidence="3" id="KW-1185">Reference proteome</keyword>
<keyword evidence="1" id="KW-0732">Signal</keyword>
<reference evidence="3" key="1">
    <citation type="submission" date="2014-10" db="EMBL/GenBank/DDBJ databases">
        <title>Genome sequencing of Vitellibacter sp. D-24.</title>
        <authorList>
            <person name="Thevarajoo S."/>
            <person name="Selvaratnam C."/>
            <person name="Goh K.M."/>
            <person name="Chong C.S."/>
        </authorList>
    </citation>
    <scope>NUCLEOTIDE SEQUENCE [LARGE SCALE GENOMIC DNA]</scope>
    <source>
        <strain evidence="3">D-24</strain>
    </source>
</reference>
<evidence type="ECO:0008006" key="4">
    <source>
        <dbReference type="Google" id="ProtNLM"/>
    </source>
</evidence>
<proteinExistence type="predicted"/>
<name>A0A137RM86_9FLAO</name>
<dbReference type="RefSeq" id="WP_062619550.1">
    <property type="nucleotide sequence ID" value="NZ_JRWG01000001.1"/>
</dbReference>
<accession>A0A137RM86</accession>
<protein>
    <recommendedName>
        <fullName evidence="4">DUF3108 domain-containing protein</fullName>
    </recommendedName>
</protein>
<feature type="chain" id="PRO_5007479959" description="DUF3108 domain-containing protein" evidence="1">
    <location>
        <begin position="23"/>
        <end position="201"/>
    </location>
</feature>
<dbReference type="STRING" id="1548749.LS48_02330"/>
<dbReference type="AlphaFoldDB" id="A0A137RM86"/>
<sequence length="201" mass="22686">MNKIFILLLVFTLGFSANGQVAIPGTDLSIKMVKARKIGVLSVQFGGTYLINSGKDNKRVQIRLKVRSENGEETLFDPNKLSLVSHEYKARFSVSEVYFATFFRSKGFQMLTTNNTEKPIFAKYDPSVPNTFNDFSMTGFKDCPIDLNFGTNRKPITHTIYFRPNTIDKNVLDVFFVVPNGLTSGEIYFGNTLISEINIRP</sequence>
<organism evidence="2 3">
    <name type="scientific">Aequorivita aquimaris</name>
    <dbReference type="NCBI Taxonomy" id="1548749"/>
    <lineage>
        <taxon>Bacteria</taxon>
        <taxon>Pseudomonadati</taxon>
        <taxon>Bacteroidota</taxon>
        <taxon>Flavobacteriia</taxon>
        <taxon>Flavobacteriales</taxon>
        <taxon>Flavobacteriaceae</taxon>
        <taxon>Aequorivita</taxon>
    </lineage>
</organism>
<reference evidence="2 3" key="2">
    <citation type="journal article" date="2016" name="Int. J. Syst. Evol. Microbiol.">
        <title>Vitellibacter aquimaris sp. nov., a marine bacterium isolated from seawater.</title>
        <authorList>
            <person name="Thevarajoo S."/>
            <person name="Selvaratnam C."/>
            <person name="Goh K.M."/>
            <person name="Hong K.W."/>
            <person name="Chan X.Y."/>
            <person name="Chan K.G."/>
            <person name="Chong C.S."/>
        </authorList>
    </citation>
    <scope>NUCLEOTIDE SEQUENCE [LARGE SCALE GENOMIC DNA]</scope>
    <source>
        <strain evidence="2 3">D-24</strain>
    </source>
</reference>
<evidence type="ECO:0000256" key="1">
    <source>
        <dbReference type="SAM" id="SignalP"/>
    </source>
</evidence>
<evidence type="ECO:0000313" key="2">
    <source>
        <dbReference type="EMBL" id="KXO01316.1"/>
    </source>
</evidence>
<dbReference type="EMBL" id="JRWG01000001">
    <property type="protein sequence ID" value="KXO01316.1"/>
    <property type="molecule type" value="Genomic_DNA"/>
</dbReference>